<comment type="caution">
    <text evidence="7">The sequence shown here is derived from an EMBL/GenBank/DDBJ whole genome shotgun (WGS) entry which is preliminary data.</text>
</comment>
<dbReference type="InterPro" id="IPR000222">
    <property type="entry name" value="PP2C_BS"/>
</dbReference>
<accession>A0AAV8UHD6</accession>
<protein>
    <recommendedName>
        <fullName evidence="6">PPM-type phosphatase domain-containing protein</fullName>
    </recommendedName>
</protein>
<evidence type="ECO:0000256" key="2">
    <source>
        <dbReference type="ARBA" id="ARBA00022801"/>
    </source>
</evidence>
<dbReference type="PANTHER" id="PTHR47992">
    <property type="entry name" value="PROTEIN PHOSPHATASE"/>
    <property type="match status" value="1"/>
</dbReference>
<dbReference type="EMBL" id="JAMWBK010000013">
    <property type="protein sequence ID" value="KAJ8900722.1"/>
    <property type="molecule type" value="Genomic_DNA"/>
</dbReference>
<reference evidence="7 8" key="1">
    <citation type="journal article" date="2023" name="Nat. Commun.">
        <title>Origin of minicircular mitochondrial genomes in red algae.</title>
        <authorList>
            <person name="Lee Y."/>
            <person name="Cho C.H."/>
            <person name="Lee Y.M."/>
            <person name="Park S.I."/>
            <person name="Yang J.H."/>
            <person name="West J.A."/>
            <person name="Bhattacharya D."/>
            <person name="Yoon H.S."/>
        </authorList>
    </citation>
    <scope>NUCLEOTIDE SEQUENCE [LARGE SCALE GENOMIC DNA]</scope>
    <source>
        <strain evidence="7 8">CCMP1338</strain>
        <tissue evidence="7">Whole cell</tissue>
    </source>
</reference>
<feature type="compositionally biased region" description="Polar residues" evidence="5">
    <location>
        <begin position="488"/>
        <end position="498"/>
    </location>
</feature>
<sequence>MAASVAFGKEFYYQESDPRVIEPNIGELHFEDREEAEEFCLECGIAEYEGRRNYMEDRTAWMISRLGFGGPQLGIFCVFDGHGGEMAAEYCKKNFVNSLMDHPKLHTDVPAALREIVKTTDDKILGLSETEKNYAGTTLNSVVVVGNKLYCCNVGDSRAVMSRDGMALGLSQDHSALSPAEVRRVRDAGGFVTSRGVNGVITLSRALGDLDLKGHKERTFPGKKFSADLIISEPDIVEFDVEERDEFVIIATDGLWAKMSNETAVKITKKSLSMYADSERAAKILVKSAYDAGSTDNISAAVVLLQEMEGTRTAKGMYSTHFFSNLRTANISSHGGKLDLTRTHSPVAGSPDLLEGLRTESAGVAEREVLFGSPITTTSASLTEMEKPASAAPLTNNGSDESWHGSNDGSEDPNPVRRHIMSEGTRSKLKASTRSEHSNSGGFLHRVRMFSPRRLGEASGSSSPRSESESSSSSPGVNSPRGFFGRKSNPNKSQRLVM</sequence>
<evidence type="ECO:0000256" key="3">
    <source>
        <dbReference type="ARBA" id="ARBA00022912"/>
    </source>
</evidence>
<dbReference type="GO" id="GO:0046872">
    <property type="term" value="F:metal ion binding"/>
    <property type="evidence" value="ECO:0007669"/>
    <property type="project" value="UniProtKB-KW"/>
</dbReference>
<keyword evidence="8" id="KW-1185">Reference proteome</keyword>
<evidence type="ECO:0000259" key="6">
    <source>
        <dbReference type="PROSITE" id="PS51746"/>
    </source>
</evidence>
<dbReference type="AlphaFoldDB" id="A0AAV8UHD6"/>
<gene>
    <name evidence="7" type="ORF">NDN08_000023</name>
</gene>
<proteinExistence type="inferred from homology"/>
<evidence type="ECO:0000256" key="4">
    <source>
        <dbReference type="RuleBase" id="RU003465"/>
    </source>
</evidence>
<dbReference type="CDD" id="cd00143">
    <property type="entry name" value="PP2Cc"/>
    <property type="match status" value="1"/>
</dbReference>
<dbReference type="PROSITE" id="PS01032">
    <property type="entry name" value="PPM_1"/>
    <property type="match status" value="1"/>
</dbReference>
<keyword evidence="1" id="KW-0479">Metal-binding</keyword>
<name>A0AAV8UHD6_9RHOD</name>
<dbReference type="Pfam" id="PF00481">
    <property type="entry name" value="PP2C"/>
    <property type="match status" value="1"/>
</dbReference>
<dbReference type="InterPro" id="IPR036457">
    <property type="entry name" value="PPM-type-like_dom_sf"/>
</dbReference>
<dbReference type="InterPro" id="IPR015655">
    <property type="entry name" value="PP2C"/>
</dbReference>
<dbReference type="PROSITE" id="PS51746">
    <property type="entry name" value="PPM_2"/>
    <property type="match status" value="1"/>
</dbReference>
<dbReference type="Gene3D" id="3.60.40.10">
    <property type="entry name" value="PPM-type phosphatase domain"/>
    <property type="match status" value="1"/>
</dbReference>
<feature type="domain" description="PPM-type phosphatase" evidence="6">
    <location>
        <begin position="42"/>
        <end position="305"/>
    </location>
</feature>
<feature type="compositionally biased region" description="Polar residues" evidence="5">
    <location>
        <begin position="393"/>
        <end position="408"/>
    </location>
</feature>
<dbReference type="GO" id="GO:0004722">
    <property type="term" value="F:protein serine/threonine phosphatase activity"/>
    <property type="evidence" value="ECO:0007669"/>
    <property type="project" value="InterPro"/>
</dbReference>
<dbReference type="InterPro" id="IPR001932">
    <property type="entry name" value="PPM-type_phosphatase-like_dom"/>
</dbReference>
<dbReference type="SMART" id="SM00332">
    <property type="entry name" value="PP2Cc"/>
    <property type="match status" value="1"/>
</dbReference>
<feature type="compositionally biased region" description="Low complexity" evidence="5">
    <location>
        <begin position="457"/>
        <end position="480"/>
    </location>
</feature>
<organism evidence="7 8">
    <name type="scientific">Rhodosorus marinus</name>
    <dbReference type="NCBI Taxonomy" id="101924"/>
    <lineage>
        <taxon>Eukaryota</taxon>
        <taxon>Rhodophyta</taxon>
        <taxon>Stylonematophyceae</taxon>
        <taxon>Stylonematales</taxon>
        <taxon>Stylonemataceae</taxon>
        <taxon>Rhodosorus</taxon>
    </lineage>
</organism>
<feature type="region of interest" description="Disordered" evidence="5">
    <location>
        <begin position="380"/>
        <end position="498"/>
    </location>
</feature>
<keyword evidence="2 4" id="KW-0378">Hydrolase</keyword>
<evidence type="ECO:0000256" key="5">
    <source>
        <dbReference type="SAM" id="MobiDB-lite"/>
    </source>
</evidence>
<evidence type="ECO:0000313" key="7">
    <source>
        <dbReference type="EMBL" id="KAJ8900722.1"/>
    </source>
</evidence>
<keyword evidence="3 4" id="KW-0904">Protein phosphatase</keyword>
<evidence type="ECO:0000256" key="1">
    <source>
        <dbReference type="ARBA" id="ARBA00022723"/>
    </source>
</evidence>
<dbReference type="SUPFAM" id="SSF81606">
    <property type="entry name" value="PP2C-like"/>
    <property type="match status" value="1"/>
</dbReference>
<comment type="similarity">
    <text evidence="4">Belongs to the PP2C family.</text>
</comment>
<evidence type="ECO:0000313" key="8">
    <source>
        <dbReference type="Proteomes" id="UP001157974"/>
    </source>
</evidence>
<dbReference type="Proteomes" id="UP001157974">
    <property type="component" value="Unassembled WGS sequence"/>
</dbReference>